<gene>
    <name evidence="1" type="ORF">LCGC14_3057130</name>
</gene>
<name>A0A0F8ZAR9_9ZZZZ</name>
<proteinExistence type="predicted"/>
<comment type="caution">
    <text evidence="1">The sequence shown here is derived from an EMBL/GenBank/DDBJ whole genome shotgun (WGS) entry which is preliminary data.</text>
</comment>
<dbReference type="AlphaFoldDB" id="A0A0F8ZAR9"/>
<accession>A0A0F8ZAR9</accession>
<sequence>MDLHARNCTLVEIDESGRFRGTMGFSTIENNIIHALKSVKARQKHLTIEEGPLTYWASQIAHSVVNQVITCDPRENALIYKSPHKKDKVDTRKLCRLLRLDELKHIYRPDNDERGFNSYTAAISRN</sequence>
<reference evidence="1" key="1">
    <citation type="journal article" date="2015" name="Nature">
        <title>Complex archaea that bridge the gap between prokaryotes and eukaryotes.</title>
        <authorList>
            <person name="Spang A."/>
            <person name="Saw J.H."/>
            <person name="Jorgensen S.L."/>
            <person name="Zaremba-Niedzwiedzka K."/>
            <person name="Martijn J."/>
            <person name="Lind A.E."/>
            <person name="van Eijk R."/>
            <person name="Schleper C."/>
            <person name="Guy L."/>
            <person name="Ettema T.J."/>
        </authorList>
    </citation>
    <scope>NUCLEOTIDE SEQUENCE</scope>
</reference>
<dbReference type="EMBL" id="LAZR01064617">
    <property type="protein sequence ID" value="KKK57176.1"/>
    <property type="molecule type" value="Genomic_DNA"/>
</dbReference>
<evidence type="ECO:0000313" key="1">
    <source>
        <dbReference type="EMBL" id="KKK57176.1"/>
    </source>
</evidence>
<protein>
    <submittedName>
        <fullName evidence="1">Uncharacterized protein</fullName>
    </submittedName>
</protein>
<organism evidence="1">
    <name type="scientific">marine sediment metagenome</name>
    <dbReference type="NCBI Taxonomy" id="412755"/>
    <lineage>
        <taxon>unclassified sequences</taxon>
        <taxon>metagenomes</taxon>
        <taxon>ecological metagenomes</taxon>
    </lineage>
</organism>